<dbReference type="GO" id="GO:0016020">
    <property type="term" value="C:membrane"/>
    <property type="evidence" value="ECO:0007669"/>
    <property type="project" value="InterPro"/>
</dbReference>
<evidence type="ECO:0000313" key="4">
    <source>
        <dbReference type="EMBL" id="SFB06594.1"/>
    </source>
</evidence>
<keyword evidence="2 3" id="KW-0732">Signal</keyword>
<dbReference type="STRING" id="871651.SAMN05421688_2691"/>
<feature type="signal peptide" evidence="3">
    <location>
        <begin position="1"/>
        <end position="22"/>
    </location>
</feature>
<dbReference type="PANTHER" id="PTHR30035:SF3">
    <property type="entry name" value="INTERMEMBRANE PHOSPHOLIPID TRANSPORT SYSTEM LIPOPROTEIN MLAA"/>
    <property type="match status" value="1"/>
</dbReference>
<dbReference type="OrthoDB" id="9785326at2"/>
<sequence>MHPSPFPLLRRICAGASLLLLAACATPPDGVDRYEDANRRHFALNQRLDRIFLEPAARGYSETVPGPAKAAVRNFASNVGLPGVVVNNVAQGDLPGAGRNSLRFVVNTVLGIAGIFDPATPMGLAEKRTDFGTTLHVWGVGEGDFLVLPVMGPTTERDAAGRIVDLFTNPLKPLLPVGTRRAVGAFRFADGVSRKRDAALARGLVIESYEDMRAGALARRRGQLGEGRSP</sequence>
<keyword evidence="5" id="KW-1185">Reference proteome</keyword>
<dbReference type="InterPro" id="IPR007428">
    <property type="entry name" value="MlaA"/>
</dbReference>
<dbReference type="RefSeq" id="WP_092065736.1">
    <property type="nucleotide sequence ID" value="NZ_FOJU01000004.1"/>
</dbReference>
<reference evidence="4 5" key="1">
    <citation type="submission" date="2016-10" db="EMBL/GenBank/DDBJ databases">
        <authorList>
            <person name="de Groot N.N."/>
        </authorList>
    </citation>
    <scope>NUCLEOTIDE SEQUENCE [LARGE SCALE GENOMIC DNA]</scope>
    <source>
        <strain evidence="4 5">DSM 29316</strain>
    </source>
</reference>
<keyword evidence="4" id="KW-0449">Lipoprotein</keyword>
<feature type="chain" id="PRO_5011577528" evidence="3">
    <location>
        <begin position="23"/>
        <end position="230"/>
    </location>
</feature>
<dbReference type="PANTHER" id="PTHR30035">
    <property type="entry name" value="LIPOPROTEIN VACJ-RELATED"/>
    <property type="match status" value="1"/>
</dbReference>
<evidence type="ECO:0000256" key="2">
    <source>
        <dbReference type="ARBA" id="ARBA00022729"/>
    </source>
</evidence>
<dbReference type="EMBL" id="FOJU01000004">
    <property type="protein sequence ID" value="SFB06594.1"/>
    <property type="molecule type" value="Genomic_DNA"/>
</dbReference>
<gene>
    <name evidence="4" type="ORF">SAMN05421688_2691</name>
</gene>
<dbReference type="Proteomes" id="UP000198796">
    <property type="component" value="Unassembled WGS sequence"/>
</dbReference>
<accession>A0A1I0Y0C6</accession>
<name>A0A1I0Y0C6_9RHOB</name>
<comment type="similarity">
    <text evidence="1">Belongs to the MlaA family.</text>
</comment>
<dbReference type="PRINTS" id="PR01805">
    <property type="entry name" value="VACJLIPOPROT"/>
</dbReference>
<organism evidence="4 5">
    <name type="scientific">Poseidonocella pacifica</name>
    <dbReference type="NCBI Taxonomy" id="871651"/>
    <lineage>
        <taxon>Bacteria</taxon>
        <taxon>Pseudomonadati</taxon>
        <taxon>Pseudomonadota</taxon>
        <taxon>Alphaproteobacteria</taxon>
        <taxon>Rhodobacterales</taxon>
        <taxon>Roseobacteraceae</taxon>
        <taxon>Poseidonocella</taxon>
    </lineage>
</organism>
<evidence type="ECO:0000256" key="1">
    <source>
        <dbReference type="ARBA" id="ARBA00010634"/>
    </source>
</evidence>
<evidence type="ECO:0000256" key="3">
    <source>
        <dbReference type="SAM" id="SignalP"/>
    </source>
</evidence>
<dbReference type="AlphaFoldDB" id="A0A1I0Y0C6"/>
<dbReference type="GO" id="GO:0120010">
    <property type="term" value="P:intermembrane phospholipid transfer"/>
    <property type="evidence" value="ECO:0007669"/>
    <property type="project" value="TreeGrafter"/>
</dbReference>
<dbReference type="Pfam" id="PF04333">
    <property type="entry name" value="MlaA"/>
    <property type="match status" value="1"/>
</dbReference>
<protein>
    <submittedName>
        <fullName evidence="4">Phospholipid-binding lipoprotein MlaA</fullName>
    </submittedName>
</protein>
<proteinExistence type="inferred from homology"/>
<evidence type="ECO:0000313" key="5">
    <source>
        <dbReference type="Proteomes" id="UP000198796"/>
    </source>
</evidence>